<dbReference type="Proteomes" id="UP000481033">
    <property type="component" value="Unassembled WGS sequence"/>
</dbReference>
<protein>
    <submittedName>
        <fullName evidence="2">Uncharacterized protein</fullName>
    </submittedName>
</protein>
<feature type="transmembrane region" description="Helical" evidence="1">
    <location>
        <begin position="53"/>
        <end position="77"/>
    </location>
</feature>
<keyword evidence="1" id="KW-0472">Membrane</keyword>
<comment type="caution">
    <text evidence="2">The sequence shown here is derived from an EMBL/GenBank/DDBJ whole genome shotgun (WGS) entry which is preliminary data.</text>
</comment>
<dbReference type="AlphaFoldDB" id="A0A6M0RLU5"/>
<dbReference type="RefSeq" id="WP_163699297.1">
    <property type="nucleotide sequence ID" value="NZ_QXHD01000004.1"/>
</dbReference>
<proteinExistence type="predicted"/>
<reference evidence="2 3" key="1">
    <citation type="journal article" date="2020" name="Microb. Ecol.">
        <title>Ecogenomics of the Marine Benthic Filamentous Cyanobacterium Adonisia.</title>
        <authorList>
            <person name="Walter J.M."/>
            <person name="Coutinho F.H."/>
            <person name="Leomil L."/>
            <person name="Hargreaves P.I."/>
            <person name="Campeao M.E."/>
            <person name="Vieira V.V."/>
            <person name="Silva B.S."/>
            <person name="Fistarol G.O."/>
            <person name="Salomon P.S."/>
            <person name="Sawabe T."/>
            <person name="Mino S."/>
            <person name="Hosokawa M."/>
            <person name="Miyashita H."/>
            <person name="Maruyama F."/>
            <person name="van Verk M.C."/>
            <person name="Dutilh B.E."/>
            <person name="Thompson C.C."/>
            <person name="Thompson F.L."/>
        </authorList>
    </citation>
    <scope>NUCLEOTIDE SEQUENCE [LARGE SCALE GENOMIC DNA]</scope>
    <source>
        <strain evidence="2 3">CCMR0081</strain>
    </source>
</reference>
<gene>
    <name evidence="2" type="ORF">DXZ20_16390</name>
</gene>
<keyword evidence="3" id="KW-1185">Reference proteome</keyword>
<evidence type="ECO:0000313" key="3">
    <source>
        <dbReference type="Proteomes" id="UP000481033"/>
    </source>
</evidence>
<keyword evidence="1" id="KW-1133">Transmembrane helix</keyword>
<keyword evidence="1" id="KW-0812">Transmembrane</keyword>
<feature type="transmembrane region" description="Helical" evidence="1">
    <location>
        <begin position="131"/>
        <end position="152"/>
    </location>
</feature>
<feature type="transmembrane region" description="Helical" evidence="1">
    <location>
        <begin position="21"/>
        <end position="41"/>
    </location>
</feature>
<name>A0A6M0RLU5_9CYAN</name>
<evidence type="ECO:0000313" key="2">
    <source>
        <dbReference type="EMBL" id="NEZ57224.1"/>
    </source>
</evidence>
<dbReference type="EMBL" id="QXHD01000004">
    <property type="protein sequence ID" value="NEZ57224.1"/>
    <property type="molecule type" value="Genomic_DNA"/>
</dbReference>
<organism evidence="2 3">
    <name type="scientific">Adonisia turfae CCMR0081</name>
    <dbReference type="NCBI Taxonomy" id="2292702"/>
    <lineage>
        <taxon>Bacteria</taxon>
        <taxon>Bacillati</taxon>
        <taxon>Cyanobacteriota</taxon>
        <taxon>Adonisia</taxon>
        <taxon>Adonisia turfae</taxon>
    </lineage>
</organism>
<feature type="transmembrane region" description="Helical" evidence="1">
    <location>
        <begin position="98"/>
        <end position="119"/>
    </location>
</feature>
<accession>A0A6M0RLU5</accession>
<evidence type="ECO:0000256" key="1">
    <source>
        <dbReference type="SAM" id="Phobius"/>
    </source>
</evidence>
<sequence length="160" mass="17556">MPFSARKVISAIKHFFTEKNAVAGVSDAFSVVTVINSFMMVNGLDTPKEGQFAYVHLLMRLGIITGIWVVFDFSYTISSTKEFFRDLRAGLGRYIRHNVYDAIAITYTSLIVLLCIAGSTSLFPLHGGRGLYQGLLLLFPGVCAGILATKVLGKKDEPKT</sequence>